<name>A0A259TU89_9BACT</name>
<dbReference type="Proteomes" id="UP000216446">
    <property type="component" value="Unassembled WGS sequence"/>
</dbReference>
<keyword evidence="2" id="KW-1185">Reference proteome</keyword>
<gene>
    <name evidence="1" type="ORF">BSZ36_18040</name>
</gene>
<dbReference type="AlphaFoldDB" id="A0A259TU89"/>
<organism evidence="1 2">
    <name type="scientific">Rubricoccus marinus</name>
    <dbReference type="NCBI Taxonomy" id="716817"/>
    <lineage>
        <taxon>Bacteria</taxon>
        <taxon>Pseudomonadati</taxon>
        <taxon>Rhodothermota</taxon>
        <taxon>Rhodothermia</taxon>
        <taxon>Rhodothermales</taxon>
        <taxon>Rubricoccaceae</taxon>
        <taxon>Rubricoccus</taxon>
    </lineage>
</organism>
<proteinExistence type="predicted"/>
<protein>
    <submittedName>
        <fullName evidence="1">Uncharacterized protein</fullName>
    </submittedName>
</protein>
<comment type="caution">
    <text evidence="1">The sequence shown here is derived from an EMBL/GenBank/DDBJ whole genome shotgun (WGS) entry which is preliminary data.</text>
</comment>
<accession>A0A259TU89</accession>
<dbReference type="EMBL" id="MQWB01000011">
    <property type="protein sequence ID" value="OZC01342.1"/>
    <property type="molecule type" value="Genomic_DNA"/>
</dbReference>
<sequence>MRALLAQAVVDKRYGFTSPSSYAPLLALADIFPEAKAEVEEIERHLDRVDAEREDPVAQFERLAGRTLNVDGDSTDA</sequence>
<dbReference type="InParanoid" id="A0A259TU89"/>
<evidence type="ECO:0000313" key="1">
    <source>
        <dbReference type="EMBL" id="OZC01342.1"/>
    </source>
</evidence>
<reference evidence="1 2" key="1">
    <citation type="submission" date="2016-11" db="EMBL/GenBank/DDBJ databases">
        <title>Study of marine rhodopsin-containing bacteria.</title>
        <authorList>
            <person name="Yoshizawa S."/>
            <person name="Kumagai Y."/>
            <person name="Kogure K."/>
        </authorList>
    </citation>
    <scope>NUCLEOTIDE SEQUENCE [LARGE SCALE GENOMIC DNA]</scope>
    <source>
        <strain evidence="1 2">SG-29</strain>
    </source>
</reference>
<evidence type="ECO:0000313" key="2">
    <source>
        <dbReference type="Proteomes" id="UP000216446"/>
    </source>
</evidence>